<evidence type="ECO:0000256" key="1">
    <source>
        <dbReference type="SAM" id="SignalP"/>
    </source>
</evidence>
<dbReference type="AlphaFoldDB" id="A0A6J4L718"/>
<evidence type="ECO:0000313" key="2">
    <source>
        <dbReference type="EMBL" id="CAA9324572.1"/>
    </source>
</evidence>
<accession>A0A6J4L718</accession>
<gene>
    <name evidence="2" type="ORF">AVDCRST_MAG46-1054</name>
</gene>
<feature type="signal peptide" evidence="1">
    <location>
        <begin position="1"/>
        <end position="24"/>
    </location>
</feature>
<keyword evidence="1" id="KW-0732">Signal</keyword>
<dbReference type="GO" id="GO:0004022">
    <property type="term" value="F:alcohol dehydrogenase (NAD+) activity"/>
    <property type="evidence" value="ECO:0007669"/>
    <property type="project" value="UniProtKB-EC"/>
</dbReference>
<protein>
    <submittedName>
        <fullName evidence="2">Alcohol dehydrogenase</fullName>
        <ecNumber evidence="2">1.1.1.1</ecNumber>
    </submittedName>
</protein>
<dbReference type="EC" id="1.1.1.1" evidence="2"/>
<feature type="chain" id="PRO_5026749306" evidence="1">
    <location>
        <begin position="25"/>
        <end position="175"/>
    </location>
</feature>
<organism evidence="2">
    <name type="scientific">uncultured Nocardioidaceae bacterium</name>
    <dbReference type="NCBI Taxonomy" id="253824"/>
    <lineage>
        <taxon>Bacteria</taxon>
        <taxon>Bacillati</taxon>
        <taxon>Actinomycetota</taxon>
        <taxon>Actinomycetes</taxon>
        <taxon>Propionibacteriales</taxon>
        <taxon>Nocardioidaceae</taxon>
        <taxon>environmental samples</taxon>
    </lineage>
</organism>
<reference evidence="2" key="1">
    <citation type="submission" date="2020-02" db="EMBL/GenBank/DDBJ databases">
        <authorList>
            <person name="Meier V. D."/>
        </authorList>
    </citation>
    <scope>NUCLEOTIDE SEQUENCE</scope>
    <source>
        <strain evidence="2">AVDCRST_MAG46</strain>
    </source>
</reference>
<proteinExistence type="predicted"/>
<dbReference type="EMBL" id="CADCUD010000072">
    <property type="protein sequence ID" value="CAA9324572.1"/>
    <property type="molecule type" value="Genomic_DNA"/>
</dbReference>
<keyword evidence="2" id="KW-0560">Oxidoreductase</keyword>
<name>A0A6J4L718_9ACTN</name>
<sequence length="175" mass="19057">MHPFRSALAAALATSALLVSPASAEEVGFGDPSGDVRNSNDTVRVAVSHSSRVVVDVTARRLTDRAEQLFVFIDTHPNRFGPDYVASVPYDRPETTYFSTVNSWRTGPGTHDTRRCRAATASITADVTRIAFPSGCIGDPDRIRVTTVMRFRVGDEGHGADWAPGFRTFGPFVDR</sequence>